<dbReference type="PANTHER" id="PTHR44360:SF1">
    <property type="entry name" value="DNAJ HOMOLOG SUBFAMILY B MEMBER 9"/>
    <property type="match status" value="1"/>
</dbReference>
<dbReference type="SUPFAM" id="SSF46565">
    <property type="entry name" value="Chaperone J-domain"/>
    <property type="match status" value="1"/>
</dbReference>
<dbReference type="GO" id="GO:0036503">
    <property type="term" value="P:ERAD pathway"/>
    <property type="evidence" value="ECO:0007669"/>
    <property type="project" value="TreeGrafter"/>
</dbReference>
<sequence>MMVPPSCDNPQGLEVLVNSDIGEMDNKAYETLSDEDKRKEYDMLGHAGYTHKQTGGSGGSGGHQGHAFHFNFDDLFADFDAFGGGFGGGGFSSDFDDDFLDLEDFFGHSFRGRDQFGSHNTFFGPGGHFRQEDHMRRHRSAHNQAHQQAFRSQFQGQFHDPGHEFQQYQQQPHFGASGGRTCRTVTQRVGNMVANEEMTLLAFTQEQKVCGWKCLEEVQETLECLLALLMRGIDTGQYFRQGIVMGTSRRWSADCCRYATDRREADHLLLHYPGREGILRGSPWVGEGWIPYRPRGLSPRRSRAGERRDSRVIRAALVLALALLGGSSSYPTAEVQ</sequence>
<dbReference type="InterPro" id="IPR051948">
    <property type="entry name" value="Hsp70_co-chaperone_J-domain"/>
</dbReference>
<dbReference type="GO" id="GO:0051087">
    <property type="term" value="F:protein-folding chaperone binding"/>
    <property type="evidence" value="ECO:0007669"/>
    <property type="project" value="TreeGrafter"/>
</dbReference>
<keyword evidence="3" id="KW-1185">Reference proteome</keyword>
<reference evidence="2 3" key="1">
    <citation type="submission" date="2019-05" db="EMBL/GenBank/DDBJ databases">
        <title>Another draft genome of Portunus trituberculatus and its Hox gene families provides insights of decapod evolution.</title>
        <authorList>
            <person name="Jeong J.-H."/>
            <person name="Song I."/>
            <person name="Kim S."/>
            <person name="Choi T."/>
            <person name="Kim D."/>
            <person name="Ryu S."/>
            <person name="Kim W."/>
        </authorList>
    </citation>
    <scope>NUCLEOTIDE SEQUENCE [LARGE SCALE GENOMIC DNA]</scope>
    <source>
        <tissue evidence="2">Muscle</tissue>
    </source>
</reference>
<dbReference type="PANTHER" id="PTHR44360">
    <property type="entry name" value="DNAJ HOMOLOG SUBFAMILY B MEMBER 9"/>
    <property type="match status" value="1"/>
</dbReference>
<comment type="caution">
    <text evidence="2">The sequence shown here is derived from an EMBL/GenBank/DDBJ whole genome shotgun (WGS) entry which is preliminary data.</text>
</comment>
<gene>
    <name evidence="2" type="primary">DNAJB9</name>
    <name evidence="2" type="ORF">E2C01_007822</name>
</gene>
<dbReference type="Proteomes" id="UP000324222">
    <property type="component" value="Unassembled WGS sequence"/>
</dbReference>
<dbReference type="OrthoDB" id="6342062at2759"/>
<accession>A0A5B7D060</accession>
<evidence type="ECO:0000313" key="2">
    <source>
        <dbReference type="EMBL" id="MPC15039.1"/>
    </source>
</evidence>
<organism evidence="2 3">
    <name type="scientific">Portunus trituberculatus</name>
    <name type="common">Swimming crab</name>
    <name type="synonym">Neptunus trituberculatus</name>
    <dbReference type="NCBI Taxonomy" id="210409"/>
    <lineage>
        <taxon>Eukaryota</taxon>
        <taxon>Metazoa</taxon>
        <taxon>Ecdysozoa</taxon>
        <taxon>Arthropoda</taxon>
        <taxon>Crustacea</taxon>
        <taxon>Multicrustacea</taxon>
        <taxon>Malacostraca</taxon>
        <taxon>Eumalacostraca</taxon>
        <taxon>Eucarida</taxon>
        <taxon>Decapoda</taxon>
        <taxon>Pleocyemata</taxon>
        <taxon>Brachyura</taxon>
        <taxon>Eubrachyura</taxon>
        <taxon>Portunoidea</taxon>
        <taxon>Portunidae</taxon>
        <taxon>Portuninae</taxon>
        <taxon>Portunus</taxon>
    </lineage>
</organism>
<dbReference type="EMBL" id="VSRR010000398">
    <property type="protein sequence ID" value="MPC15039.1"/>
    <property type="molecule type" value="Genomic_DNA"/>
</dbReference>
<dbReference type="InterPro" id="IPR036869">
    <property type="entry name" value="J_dom_sf"/>
</dbReference>
<protein>
    <submittedName>
        <fullName evidence="2">DnaJ subfamily B member 9</fullName>
    </submittedName>
</protein>
<dbReference type="AlphaFoldDB" id="A0A5B7D060"/>
<keyword evidence="1" id="KW-0143">Chaperone</keyword>
<proteinExistence type="predicted"/>
<dbReference type="GO" id="GO:0005783">
    <property type="term" value="C:endoplasmic reticulum"/>
    <property type="evidence" value="ECO:0007669"/>
    <property type="project" value="TreeGrafter"/>
</dbReference>
<evidence type="ECO:0000313" key="3">
    <source>
        <dbReference type="Proteomes" id="UP000324222"/>
    </source>
</evidence>
<name>A0A5B7D060_PORTR</name>
<evidence type="ECO:0000256" key="1">
    <source>
        <dbReference type="ARBA" id="ARBA00023186"/>
    </source>
</evidence>
<dbReference type="Gene3D" id="1.10.287.110">
    <property type="entry name" value="DnaJ domain"/>
    <property type="match status" value="1"/>
</dbReference>
<dbReference type="GO" id="GO:0051787">
    <property type="term" value="F:misfolded protein binding"/>
    <property type="evidence" value="ECO:0007669"/>
    <property type="project" value="TreeGrafter"/>
</dbReference>